<dbReference type="RefSeq" id="WP_133241023.1">
    <property type="nucleotide sequence ID" value="NZ_ONZI01000003.1"/>
</dbReference>
<dbReference type="PANTHER" id="PTHR34501">
    <property type="entry name" value="PROTEIN YDDL-RELATED"/>
    <property type="match status" value="1"/>
</dbReference>
<dbReference type="OrthoDB" id="6674170at2"/>
<evidence type="ECO:0000313" key="3">
    <source>
        <dbReference type="Proteomes" id="UP000244934"/>
    </source>
</evidence>
<dbReference type="EMBL" id="ONZI01000003">
    <property type="protein sequence ID" value="SPJ34474.1"/>
    <property type="molecule type" value="Genomic_DNA"/>
</dbReference>
<name>A0A2R8CNX4_9GAMM</name>
<proteinExistence type="predicted"/>
<organism evidence="2 3">
    <name type="scientific">Kushneria phyllosphaerae</name>
    <dbReference type="NCBI Taxonomy" id="2100822"/>
    <lineage>
        <taxon>Bacteria</taxon>
        <taxon>Pseudomonadati</taxon>
        <taxon>Pseudomonadota</taxon>
        <taxon>Gammaproteobacteria</taxon>
        <taxon>Oceanospirillales</taxon>
        <taxon>Halomonadaceae</taxon>
        <taxon>Kushneria</taxon>
    </lineage>
</organism>
<dbReference type="Proteomes" id="UP000244934">
    <property type="component" value="Unassembled WGS sequence"/>
</dbReference>
<evidence type="ECO:0008006" key="4">
    <source>
        <dbReference type="Google" id="ProtNLM"/>
    </source>
</evidence>
<protein>
    <recommendedName>
        <fullName evidence="4">Porin domain-containing protein</fullName>
    </recommendedName>
</protein>
<accession>A0A2R8CNX4</accession>
<sequence length="384" mass="42321">MNIGKGRGVVLGLTGGLVLMQAGAARAEVTLLSPTESPETGLDRVEVKVGGSVRAQYFNELGGSDEGSYKHRGYDGGTRFRLHVNYHVSDDLTLLSYGELGVNTAKVMGWDDHYDQDSSDSATTRRQVYFGFESDRYGRLTAGKQNSVYYDTVGVSTDVWDYNQFAQAPGVGIDGSYDGSYRARKSLRYSNGTKDFTVFAGWLFPDDDLHLDGPFDYRRRSGGSIGFRWHLTDDLTLGGAYANTSAEIKGSGEQQSFRQQLTGSSLTWTGGDWYLAVGAGYYNDFVPDPAADGLSDYLASDAYGVEYIARYSFPLDNDWVQSIKPFVAGDRLKRLGSADAQSNHQVLGVTTQFNHGFRLDLERIFANTSDSEPDSVLARLRYDF</sequence>
<dbReference type="Gene3D" id="2.40.160.10">
    <property type="entry name" value="Porin"/>
    <property type="match status" value="1"/>
</dbReference>
<keyword evidence="1" id="KW-0732">Signal</keyword>
<dbReference type="SUPFAM" id="SSF56935">
    <property type="entry name" value="Porins"/>
    <property type="match status" value="1"/>
</dbReference>
<dbReference type="PANTHER" id="PTHR34501:SF2">
    <property type="entry name" value="OUTER MEMBRANE PORIN F-RELATED"/>
    <property type="match status" value="1"/>
</dbReference>
<evidence type="ECO:0000313" key="2">
    <source>
        <dbReference type="EMBL" id="SPJ34474.1"/>
    </source>
</evidence>
<gene>
    <name evidence="2" type="ORF">KSP9073_02509</name>
</gene>
<dbReference type="InterPro" id="IPR023614">
    <property type="entry name" value="Porin_dom_sf"/>
</dbReference>
<evidence type="ECO:0000256" key="1">
    <source>
        <dbReference type="ARBA" id="ARBA00022729"/>
    </source>
</evidence>
<reference evidence="3" key="1">
    <citation type="submission" date="2018-03" db="EMBL/GenBank/DDBJ databases">
        <authorList>
            <person name="Navarro De La Torre S."/>
        </authorList>
    </citation>
    <scope>NUCLEOTIDE SEQUENCE [LARGE SCALE GENOMIC DNA]</scope>
    <source>
        <strain evidence="3">EAod3</strain>
    </source>
</reference>
<dbReference type="AlphaFoldDB" id="A0A2R8CNX4"/>
<dbReference type="InterPro" id="IPR050298">
    <property type="entry name" value="Gram-neg_bact_OMP"/>
</dbReference>
<keyword evidence="3" id="KW-1185">Reference proteome</keyword>